<keyword evidence="4 11" id="KW-0547">Nucleotide-binding</keyword>
<comment type="function">
    <text evidence="12">Acts as component of the MCM2-7 complex (MCM complex) which is the replicative helicase essential for 'once per cell cycle' DNA replication initiation and elongation in eukaryotic cells. The active ATPase sites in the MCM2-7 ring are formed through the interaction surfaces of two neighboring subunits such that a critical structure of a conserved arginine finger motif is provided in trans relative to the ATP-binding site of the Walker A box of the adjacent subunit. The six ATPase active sites, however, are likely to contribute differentially to the complex helicase activity.</text>
</comment>
<evidence type="ECO:0000256" key="5">
    <source>
        <dbReference type="ARBA" id="ARBA00022801"/>
    </source>
</evidence>
<dbReference type="GO" id="GO:0005656">
    <property type="term" value="C:nuclear pre-replicative complex"/>
    <property type="evidence" value="ECO:0007669"/>
    <property type="project" value="UniProtKB-ARBA"/>
</dbReference>
<dbReference type="PANTHER" id="PTHR11630:SF46">
    <property type="entry name" value="DNA REPLICATION LICENSING FACTOR MCM3-RELATED"/>
    <property type="match status" value="1"/>
</dbReference>
<dbReference type="InterPro" id="IPR018525">
    <property type="entry name" value="MCM_CS"/>
</dbReference>
<evidence type="ECO:0000256" key="7">
    <source>
        <dbReference type="ARBA" id="ARBA00022840"/>
    </source>
</evidence>
<dbReference type="GO" id="GO:0043596">
    <property type="term" value="C:nuclear replication fork"/>
    <property type="evidence" value="ECO:0007669"/>
    <property type="project" value="UniProtKB-ARBA"/>
</dbReference>
<comment type="similarity">
    <text evidence="2 11">Belongs to the MCM family.</text>
</comment>
<keyword evidence="6 12" id="KW-0347">Helicase</keyword>
<keyword evidence="16" id="KW-1185">Reference proteome</keyword>
<keyword evidence="3 12" id="KW-0235">DNA replication</keyword>
<comment type="caution">
    <text evidence="15">The sequence shown here is derived from an EMBL/GenBank/DDBJ whole genome shotgun (WGS) entry which is preliminary data.</text>
</comment>
<dbReference type="InterPro" id="IPR003593">
    <property type="entry name" value="AAA+_ATPase"/>
</dbReference>
<reference evidence="15 16" key="2">
    <citation type="submission" date="2021-10" db="EMBL/GenBank/DDBJ databases">
        <authorList>
            <person name="Piombo E."/>
        </authorList>
    </citation>
    <scope>NUCLEOTIDE SEQUENCE [LARGE SCALE GENOMIC DNA]</scope>
</reference>
<keyword evidence="9 12" id="KW-0539">Nucleus</keyword>
<evidence type="ECO:0000256" key="10">
    <source>
        <dbReference type="ARBA" id="ARBA00047995"/>
    </source>
</evidence>
<evidence type="ECO:0000313" key="15">
    <source>
        <dbReference type="EMBL" id="CAH0036015.1"/>
    </source>
</evidence>
<evidence type="ECO:0000256" key="12">
    <source>
        <dbReference type="RuleBase" id="RU368061"/>
    </source>
</evidence>
<evidence type="ECO:0000256" key="1">
    <source>
        <dbReference type="ARBA" id="ARBA00004123"/>
    </source>
</evidence>
<dbReference type="InterPro" id="IPR001208">
    <property type="entry name" value="MCM_dom"/>
</dbReference>
<dbReference type="Pfam" id="PF17207">
    <property type="entry name" value="MCM_OB"/>
    <property type="match status" value="1"/>
</dbReference>
<dbReference type="GO" id="GO:0042555">
    <property type="term" value="C:MCM complex"/>
    <property type="evidence" value="ECO:0007669"/>
    <property type="project" value="UniProtKB-UniRule"/>
</dbReference>
<evidence type="ECO:0000256" key="11">
    <source>
        <dbReference type="RuleBase" id="RU004070"/>
    </source>
</evidence>
<keyword evidence="5 12" id="KW-0378">Hydrolase</keyword>
<dbReference type="InterPro" id="IPR033762">
    <property type="entry name" value="MCM_OB"/>
</dbReference>
<feature type="compositionally biased region" description="Acidic residues" evidence="13">
    <location>
        <begin position="659"/>
        <end position="673"/>
    </location>
</feature>
<dbReference type="SMART" id="SM00382">
    <property type="entry name" value="AAA"/>
    <property type="match status" value="1"/>
</dbReference>
<dbReference type="Proteomes" id="UP000775872">
    <property type="component" value="Unassembled WGS sequence"/>
</dbReference>
<dbReference type="GO" id="GO:0006271">
    <property type="term" value="P:DNA strand elongation involved in DNA replication"/>
    <property type="evidence" value="ECO:0007669"/>
    <property type="project" value="TreeGrafter"/>
</dbReference>
<dbReference type="GO" id="GO:0006279">
    <property type="term" value="P:premeiotic DNA replication"/>
    <property type="evidence" value="ECO:0007669"/>
    <property type="project" value="UniProtKB-ARBA"/>
</dbReference>
<proteinExistence type="inferred from homology"/>
<dbReference type="InterPro" id="IPR008046">
    <property type="entry name" value="Mcm3"/>
</dbReference>
<feature type="compositionally biased region" description="Polar residues" evidence="13">
    <location>
        <begin position="721"/>
        <end position="745"/>
    </location>
</feature>
<dbReference type="Pfam" id="PF14551">
    <property type="entry name" value="MCM_N"/>
    <property type="match status" value="1"/>
</dbReference>
<dbReference type="GO" id="GO:0017116">
    <property type="term" value="F:single-stranded DNA helicase activity"/>
    <property type="evidence" value="ECO:0007669"/>
    <property type="project" value="TreeGrafter"/>
</dbReference>
<dbReference type="InterPro" id="IPR031327">
    <property type="entry name" value="MCM"/>
</dbReference>
<dbReference type="GO" id="GO:0031261">
    <property type="term" value="C:DNA replication preinitiation complex"/>
    <property type="evidence" value="ECO:0007669"/>
    <property type="project" value="UniProtKB-ARBA"/>
</dbReference>
<evidence type="ECO:0000256" key="2">
    <source>
        <dbReference type="ARBA" id="ARBA00008010"/>
    </source>
</evidence>
<evidence type="ECO:0000256" key="13">
    <source>
        <dbReference type="SAM" id="MobiDB-lite"/>
    </source>
</evidence>
<dbReference type="GO" id="GO:0003697">
    <property type="term" value="F:single-stranded DNA binding"/>
    <property type="evidence" value="ECO:0007669"/>
    <property type="project" value="TreeGrafter"/>
</dbReference>
<dbReference type="Pfam" id="PF23191">
    <property type="entry name" value="WHD_MCM3_C"/>
    <property type="match status" value="1"/>
</dbReference>
<name>A0A9N9YUA0_9HYPO</name>
<comment type="subunit">
    <text evidence="12">Component of the MCM2-7 complex.</text>
</comment>
<organism evidence="15 16">
    <name type="scientific">Clonostachys solani</name>
    <dbReference type="NCBI Taxonomy" id="160281"/>
    <lineage>
        <taxon>Eukaryota</taxon>
        <taxon>Fungi</taxon>
        <taxon>Dikarya</taxon>
        <taxon>Ascomycota</taxon>
        <taxon>Pezizomycotina</taxon>
        <taxon>Sordariomycetes</taxon>
        <taxon>Hypocreomycetidae</taxon>
        <taxon>Hypocreales</taxon>
        <taxon>Bionectriaceae</taxon>
        <taxon>Clonostachys</taxon>
    </lineage>
</organism>
<feature type="domain" description="MCM C-terminal AAA(+) ATPase" evidence="14">
    <location>
        <begin position="304"/>
        <end position="495"/>
    </location>
</feature>
<dbReference type="SUPFAM" id="SSF52540">
    <property type="entry name" value="P-loop containing nucleoside triphosphate hydrolases"/>
    <property type="match status" value="1"/>
</dbReference>
<feature type="compositionally biased region" description="Low complexity" evidence="13">
    <location>
        <begin position="706"/>
        <end position="720"/>
    </location>
</feature>
<sequence>MADIDSSNPLDQGARDRIRLAQEFLDPGDAHARSYRSNIILMLQKNLRRLTVNLDHVRNHSPELAQGILTQPFDYTLAFNEALRSIVDTIQPRSSPNNREQPRYYCAWAGSFGLHACNPRTLSSQHLNYMVSLEGIVTRCSLIRPKIVRSVHYNETKDVLVTQTYSDQTMTNGATTSSVYPREDANGNPLITEYGLCTYQDHQTISIQEMPERAPAGQLPRGVDVILDDDLVDSVKPGDRIQLVGIYRTLGNRNTNHNSALFKTVILANNIVLLSSKSGGGVATATITDTDIRNINKVSKKKNLLELLSQSLAPSIYGHDYIKKAILLMLLGGMEKNLENGTHLRGDINILMVGDPSTAKSQLLRFVLNTAPLAIATTGRGSSGVGLTAAVTTDKETGERRLEAGAMVMADRGVVCIDEFDKMSDIDRVAIHEVMEQQTVTIAKAGIHTSLNARCSVVAAANPIFGQLSLSRFDLLFVVTDDIEDTRDRKVSEHVLRMHQYRVAGSEEGAPVRDQGSQSLGVSMNLQSESQGPTEMYEKYNEMLHAGVTVTSGRGSQKKTEVLTMAFMKKYIQYAKTRIKPVLTQEASERIAEIYVGLRNDEMEGNQRRTSPLTVRTLETIIRLATAHAKSRLSNRVEERDALAAEGILRFALFKEVVEDSPDEDSDAEEGENEPFGPASSTATNGVGEADQVGTDVDATGPRVISSQNTPRRSTRSTRSANVDSQSQTSFASSMPASQLPSSGTDAAERSQDDEQLVDGASNLALNDDEEPITSARLATFRTALGQLLGTNLFEDDSAPLEAVVDAVNAKIGNRDGGRFNRGEATKALKKLSEANHIMLSDDDIVFQI</sequence>
<dbReference type="PRINTS" id="PR01657">
    <property type="entry name" value="MCMFAMILY"/>
</dbReference>
<dbReference type="OrthoDB" id="1882346at2759"/>
<dbReference type="InterPro" id="IPR027417">
    <property type="entry name" value="P-loop_NTPase"/>
</dbReference>
<dbReference type="Gene3D" id="3.30.1640.10">
    <property type="entry name" value="mini-chromosome maintenance (MCM) complex, chain A, domain 1"/>
    <property type="match status" value="1"/>
</dbReference>
<evidence type="ECO:0000256" key="9">
    <source>
        <dbReference type="ARBA" id="ARBA00023242"/>
    </source>
</evidence>
<accession>A0A9N9YUA0</accession>
<dbReference type="Gene3D" id="2.20.28.10">
    <property type="match status" value="1"/>
</dbReference>
<dbReference type="Gene3D" id="2.40.50.140">
    <property type="entry name" value="Nucleic acid-binding proteins"/>
    <property type="match status" value="1"/>
</dbReference>
<dbReference type="EC" id="3.6.4.12" evidence="12"/>
<dbReference type="EMBL" id="CABFOC020000001">
    <property type="protein sequence ID" value="CAH0036015.1"/>
    <property type="molecule type" value="Genomic_DNA"/>
</dbReference>
<dbReference type="InterPro" id="IPR056575">
    <property type="entry name" value="WH_MCM3_C"/>
</dbReference>
<dbReference type="PANTHER" id="PTHR11630">
    <property type="entry name" value="DNA REPLICATION LICENSING FACTOR MCM FAMILY MEMBER"/>
    <property type="match status" value="1"/>
</dbReference>
<dbReference type="PRINTS" id="PR01659">
    <property type="entry name" value="MCMPROTEIN3"/>
</dbReference>
<dbReference type="FunFam" id="3.40.50.300:FF:003812">
    <property type="entry name" value="MCM / cell division control protein 21"/>
    <property type="match status" value="1"/>
</dbReference>
<dbReference type="InterPro" id="IPR027925">
    <property type="entry name" value="MCM_N"/>
</dbReference>
<dbReference type="Pfam" id="PF00493">
    <property type="entry name" value="MCM"/>
    <property type="match status" value="1"/>
</dbReference>
<evidence type="ECO:0000313" key="16">
    <source>
        <dbReference type="Proteomes" id="UP000775872"/>
    </source>
</evidence>
<evidence type="ECO:0000256" key="3">
    <source>
        <dbReference type="ARBA" id="ARBA00022705"/>
    </source>
</evidence>
<feature type="region of interest" description="Disordered" evidence="13">
    <location>
        <begin position="659"/>
        <end position="755"/>
    </location>
</feature>
<dbReference type="GO" id="GO:0005524">
    <property type="term" value="F:ATP binding"/>
    <property type="evidence" value="ECO:0007669"/>
    <property type="project" value="UniProtKB-UniRule"/>
</dbReference>
<comment type="subcellular location">
    <subcellularLocation>
        <location evidence="1 12">Nucleus</location>
    </subcellularLocation>
</comment>
<dbReference type="AlphaFoldDB" id="A0A9N9YUA0"/>
<keyword evidence="7 11" id="KW-0067">ATP-binding</keyword>
<protein>
    <recommendedName>
        <fullName evidence="12">DNA replication licensing factor MCM3</fullName>
        <ecNumber evidence="12">3.6.4.12</ecNumber>
    </recommendedName>
</protein>
<dbReference type="PROSITE" id="PS00847">
    <property type="entry name" value="MCM_1"/>
    <property type="match status" value="1"/>
</dbReference>
<dbReference type="FunFam" id="2.20.28.10:FF:000008">
    <property type="entry name" value="DNA helicase"/>
    <property type="match status" value="1"/>
</dbReference>
<dbReference type="PROSITE" id="PS50051">
    <property type="entry name" value="MCM_2"/>
    <property type="match status" value="1"/>
</dbReference>
<dbReference type="Pfam" id="PF17855">
    <property type="entry name" value="MCM_lid"/>
    <property type="match status" value="1"/>
</dbReference>
<dbReference type="SUPFAM" id="SSF50249">
    <property type="entry name" value="Nucleic acid-binding proteins"/>
    <property type="match status" value="1"/>
</dbReference>
<dbReference type="SMART" id="SM00350">
    <property type="entry name" value="MCM"/>
    <property type="match status" value="1"/>
</dbReference>
<dbReference type="Gene3D" id="3.40.50.300">
    <property type="entry name" value="P-loop containing nucleotide triphosphate hydrolases"/>
    <property type="match status" value="1"/>
</dbReference>
<dbReference type="GO" id="GO:0016787">
    <property type="term" value="F:hydrolase activity"/>
    <property type="evidence" value="ECO:0007669"/>
    <property type="project" value="UniProtKB-KW"/>
</dbReference>
<dbReference type="InterPro" id="IPR012340">
    <property type="entry name" value="NA-bd_OB-fold"/>
</dbReference>
<evidence type="ECO:0000256" key="6">
    <source>
        <dbReference type="ARBA" id="ARBA00022806"/>
    </source>
</evidence>
<evidence type="ECO:0000256" key="8">
    <source>
        <dbReference type="ARBA" id="ARBA00023125"/>
    </source>
</evidence>
<keyword evidence="8 11" id="KW-0238">DNA-binding</keyword>
<comment type="catalytic activity">
    <reaction evidence="10 12">
        <text>ATP + H2O = ADP + phosphate + H(+)</text>
        <dbReference type="Rhea" id="RHEA:13065"/>
        <dbReference type="ChEBI" id="CHEBI:15377"/>
        <dbReference type="ChEBI" id="CHEBI:15378"/>
        <dbReference type="ChEBI" id="CHEBI:30616"/>
        <dbReference type="ChEBI" id="CHEBI:43474"/>
        <dbReference type="ChEBI" id="CHEBI:456216"/>
        <dbReference type="EC" id="3.6.4.12"/>
    </reaction>
</comment>
<dbReference type="GO" id="GO:0000727">
    <property type="term" value="P:double-strand break repair via break-induced replication"/>
    <property type="evidence" value="ECO:0007669"/>
    <property type="project" value="TreeGrafter"/>
</dbReference>
<reference evidence="16" key="1">
    <citation type="submission" date="2019-06" db="EMBL/GenBank/DDBJ databases">
        <authorList>
            <person name="Broberg M."/>
        </authorList>
    </citation>
    <scope>NUCLEOTIDE SEQUENCE [LARGE SCALE GENOMIC DNA]</scope>
</reference>
<evidence type="ECO:0000259" key="14">
    <source>
        <dbReference type="PROSITE" id="PS50051"/>
    </source>
</evidence>
<dbReference type="GO" id="GO:1902975">
    <property type="term" value="P:mitotic DNA replication initiation"/>
    <property type="evidence" value="ECO:0007669"/>
    <property type="project" value="TreeGrafter"/>
</dbReference>
<gene>
    <name evidence="15" type="ORF">CSOL1703_00018324</name>
</gene>
<evidence type="ECO:0000256" key="4">
    <source>
        <dbReference type="ARBA" id="ARBA00022741"/>
    </source>
</evidence>
<dbReference type="InterPro" id="IPR041562">
    <property type="entry name" value="MCM_lid"/>
</dbReference>